<dbReference type="GO" id="GO:0005886">
    <property type="term" value="C:plasma membrane"/>
    <property type="evidence" value="ECO:0007669"/>
    <property type="project" value="UniProtKB-SubCell"/>
</dbReference>
<dbReference type="RefSeq" id="WP_083570149.1">
    <property type="nucleotide sequence ID" value="NZ_BDIS01000011.1"/>
</dbReference>
<organism evidence="10 11">
    <name type="scientific">Bifidobacterium lemurum</name>
    <dbReference type="NCBI Taxonomy" id="1603886"/>
    <lineage>
        <taxon>Bacteria</taxon>
        <taxon>Bacillati</taxon>
        <taxon>Actinomycetota</taxon>
        <taxon>Actinomycetes</taxon>
        <taxon>Bifidobacteriales</taxon>
        <taxon>Bifidobacteriaceae</taxon>
        <taxon>Bifidobacterium</taxon>
    </lineage>
</organism>
<comment type="caution">
    <text evidence="10">The sequence shown here is derived from an EMBL/GenBank/DDBJ whole genome shotgun (WGS) entry which is preliminary data.</text>
</comment>
<evidence type="ECO:0000256" key="6">
    <source>
        <dbReference type="ARBA" id="ARBA00023136"/>
    </source>
</evidence>
<dbReference type="SUPFAM" id="SSF161098">
    <property type="entry name" value="MetI-like"/>
    <property type="match status" value="1"/>
</dbReference>
<evidence type="ECO:0000256" key="3">
    <source>
        <dbReference type="ARBA" id="ARBA00022475"/>
    </source>
</evidence>
<feature type="transmembrane region" description="Helical" evidence="7">
    <location>
        <begin position="41"/>
        <end position="64"/>
    </location>
</feature>
<evidence type="ECO:0000313" key="10">
    <source>
        <dbReference type="EMBL" id="OZG63049.1"/>
    </source>
</evidence>
<feature type="transmembrane region" description="Helical" evidence="7">
    <location>
        <begin position="103"/>
        <end position="124"/>
    </location>
</feature>
<feature type="domain" description="ABC transmembrane type-1" evidence="9">
    <location>
        <begin position="99"/>
        <end position="313"/>
    </location>
</feature>
<dbReference type="AlphaFoldDB" id="A0A261FV56"/>
<reference evidence="10 11" key="1">
    <citation type="journal article" date="2017" name="BMC Genomics">
        <title>Comparative genomic and phylogenomic analyses of the Bifidobacteriaceae family.</title>
        <authorList>
            <person name="Lugli G.A."/>
            <person name="Milani C."/>
            <person name="Turroni F."/>
            <person name="Duranti S."/>
            <person name="Mancabelli L."/>
            <person name="Mangifesta M."/>
            <person name="Ferrario C."/>
            <person name="Modesto M."/>
            <person name="Mattarelli P."/>
            <person name="Jiri K."/>
            <person name="van Sinderen D."/>
            <person name="Ventura M."/>
        </authorList>
    </citation>
    <scope>NUCLEOTIDE SEQUENCE [LARGE SCALE GENOMIC DNA]</scope>
    <source>
        <strain evidence="10 11">DSM 28807</strain>
    </source>
</reference>
<evidence type="ECO:0000256" key="8">
    <source>
        <dbReference type="SAM" id="MobiDB-lite"/>
    </source>
</evidence>
<evidence type="ECO:0000256" key="2">
    <source>
        <dbReference type="ARBA" id="ARBA00022448"/>
    </source>
</evidence>
<keyword evidence="11" id="KW-1185">Reference proteome</keyword>
<dbReference type="Proteomes" id="UP000216352">
    <property type="component" value="Unassembled WGS sequence"/>
</dbReference>
<dbReference type="CDD" id="cd06261">
    <property type="entry name" value="TM_PBP2"/>
    <property type="match status" value="1"/>
</dbReference>
<dbReference type="PANTHER" id="PTHR30193:SF37">
    <property type="entry name" value="INNER MEMBRANE ABC TRANSPORTER PERMEASE PROTEIN YCJO"/>
    <property type="match status" value="1"/>
</dbReference>
<dbReference type="EMBL" id="MWWX01000002">
    <property type="protein sequence ID" value="OZG63049.1"/>
    <property type="molecule type" value="Genomic_DNA"/>
</dbReference>
<accession>A0A261FV56</accession>
<evidence type="ECO:0000256" key="7">
    <source>
        <dbReference type="RuleBase" id="RU363032"/>
    </source>
</evidence>
<keyword evidence="6 7" id="KW-0472">Membrane</keyword>
<dbReference type="InterPro" id="IPR000515">
    <property type="entry name" value="MetI-like"/>
</dbReference>
<feature type="transmembrane region" description="Helical" evidence="7">
    <location>
        <begin position="186"/>
        <end position="209"/>
    </location>
</feature>
<keyword evidence="5 7" id="KW-1133">Transmembrane helix</keyword>
<comment type="subcellular location">
    <subcellularLocation>
        <location evidence="1 7">Cell membrane</location>
        <topology evidence="1 7">Multi-pass membrane protein</topology>
    </subcellularLocation>
</comment>
<feature type="region of interest" description="Disordered" evidence="8">
    <location>
        <begin position="1"/>
        <end position="28"/>
    </location>
</feature>
<dbReference type="GO" id="GO:0055085">
    <property type="term" value="P:transmembrane transport"/>
    <property type="evidence" value="ECO:0007669"/>
    <property type="project" value="InterPro"/>
</dbReference>
<evidence type="ECO:0000256" key="4">
    <source>
        <dbReference type="ARBA" id="ARBA00022692"/>
    </source>
</evidence>
<keyword evidence="2 7" id="KW-0813">Transport</keyword>
<dbReference type="PROSITE" id="PS50928">
    <property type="entry name" value="ABC_TM1"/>
    <property type="match status" value="1"/>
</dbReference>
<keyword evidence="4 7" id="KW-0812">Transmembrane</keyword>
<dbReference type="STRING" id="1603886.GCA_001895165_00819"/>
<evidence type="ECO:0000313" key="11">
    <source>
        <dbReference type="Proteomes" id="UP000216352"/>
    </source>
</evidence>
<evidence type="ECO:0000256" key="5">
    <source>
        <dbReference type="ARBA" id="ARBA00022989"/>
    </source>
</evidence>
<dbReference type="Gene3D" id="1.10.3720.10">
    <property type="entry name" value="MetI-like"/>
    <property type="match status" value="1"/>
</dbReference>
<feature type="compositionally biased region" description="Low complexity" evidence="8">
    <location>
        <begin position="1"/>
        <end position="12"/>
    </location>
</feature>
<dbReference type="InterPro" id="IPR051393">
    <property type="entry name" value="ABC_transporter_permease"/>
</dbReference>
<keyword evidence="3" id="KW-1003">Cell membrane</keyword>
<dbReference type="OrthoDB" id="5174895at2"/>
<proteinExistence type="inferred from homology"/>
<comment type="similarity">
    <text evidence="7">Belongs to the binding-protein-dependent transport system permease family.</text>
</comment>
<keyword evidence="10" id="KW-0762">Sugar transport</keyword>
<dbReference type="PANTHER" id="PTHR30193">
    <property type="entry name" value="ABC TRANSPORTER PERMEASE PROTEIN"/>
    <property type="match status" value="1"/>
</dbReference>
<dbReference type="Pfam" id="PF00528">
    <property type="entry name" value="BPD_transp_1"/>
    <property type="match status" value="1"/>
</dbReference>
<name>A0A261FV56_9BIFI</name>
<feature type="transmembrane region" description="Helical" evidence="7">
    <location>
        <begin position="136"/>
        <end position="156"/>
    </location>
</feature>
<dbReference type="InterPro" id="IPR035906">
    <property type="entry name" value="MetI-like_sf"/>
</dbReference>
<protein>
    <submittedName>
        <fullName evidence="10">MalF-type ABC sugar transport systems permease component</fullName>
    </submittedName>
</protein>
<sequence length="322" mass="35262">MGSSSSAVSASNESHHVNGRKVMKSRKPESMHSWRSKVRPYLFIAPLVILSGFFIYYCIGFTIATSFTDWDGISDEMDFIGLKNYAKLLAPGSVFWTALGNNIIFMVVTVLVQAGLGLLIAVILKERLRGSNFFKAIFFMPIAMAPVIIAAIFRIIMDPNVGAINEALRFLHLDFLAQSWLGDPDIALFSICAINIFEWMGFSMIIYYAGLMSIPEDIYEAAKIDGCGFWNTLFRITIPNLSGTTNTLIVLGIVGSLKTFDIVIQTTGGGPGRSTEFLNTYLYKAGVQQFNGGLSAAIGVMVLIIAVALSLIQMAVSNRMSK</sequence>
<gene>
    <name evidence="10" type="ORF">BLEM_0314</name>
</gene>
<evidence type="ECO:0000259" key="9">
    <source>
        <dbReference type="PROSITE" id="PS50928"/>
    </source>
</evidence>
<feature type="transmembrane region" description="Helical" evidence="7">
    <location>
        <begin position="294"/>
        <end position="316"/>
    </location>
</feature>
<evidence type="ECO:0000256" key="1">
    <source>
        <dbReference type="ARBA" id="ARBA00004651"/>
    </source>
</evidence>